<dbReference type="InterPro" id="IPR005508">
    <property type="entry name" value="At2g31720-like"/>
</dbReference>
<organism evidence="7 8">
    <name type="scientific">Canavalia gladiata</name>
    <name type="common">Sword bean</name>
    <name type="synonym">Dolichos gladiatus</name>
    <dbReference type="NCBI Taxonomy" id="3824"/>
    <lineage>
        <taxon>Eukaryota</taxon>
        <taxon>Viridiplantae</taxon>
        <taxon>Streptophyta</taxon>
        <taxon>Embryophyta</taxon>
        <taxon>Tracheophyta</taxon>
        <taxon>Spermatophyta</taxon>
        <taxon>Magnoliopsida</taxon>
        <taxon>eudicotyledons</taxon>
        <taxon>Gunneridae</taxon>
        <taxon>Pentapetalae</taxon>
        <taxon>rosids</taxon>
        <taxon>fabids</taxon>
        <taxon>Fabales</taxon>
        <taxon>Fabaceae</taxon>
        <taxon>Papilionoideae</taxon>
        <taxon>50 kb inversion clade</taxon>
        <taxon>NPAAA clade</taxon>
        <taxon>indigoferoid/millettioid clade</taxon>
        <taxon>Phaseoleae</taxon>
        <taxon>Canavalia</taxon>
    </lineage>
</organism>
<evidence type="ECO:0000256" key="3">
    <source>
        <dbReference type="ARBA" id="ARBA00023125"/>
    </source>
</evidence>
<feature type="region of interest" description="Disordered" evidence="6">
    <location>
        <begin position="68"/>
        <end position="105"/>
    </location>
</feature>
<keyword evidence="8" id="KW-1185">Reference proteome</keyword>
<dbReference type="Proteomes" id="UP001367508">
    <property type="component" value="Unassembled WGS sequence"/>
</dbReference>
<proteinExistence type="predicted"/>
<evidence type="ECO:0000313" key="7">
    <source>
        <dbReference type="EMBL" id="KAK7360409.1"/>
    </source>
</evidence>
<evidence type="ECO:0000313" key="8">
    <source>
        <dbReference type="Proteomes" id="UP001367508"/>
    </source>
</evidence>
<evidence type="ECO:0000256" key="5">
    <source>
        <dbReference type="ARBA" id="ARBA00023242"/>
    </source>
</evidence>
<accession>A0AAN9R777</accession>
<protein>
    <submittedName>
        <fullName evidence="7">Uncharacterized protein</fullName>
    </submittedName>
</protein>
<sequence length="242" mass="28674">MREYEVLKELVANISDWKTRQKMCHNKPFKACYLDVIISPLAPQFYSKQELGEVNNVHKLLSKLLNESETENTKSMRRKRSRKIKETQEDERMMEKNKKAKHEAPPPELATVFKNRIAELNGEDIKFLMHKTLFMSDLEQNNNRLSMPLSKFMCEFLTEAEKANLEERNGAKGRPQGLEVTVLDPNLREFSLQLKKWKMQSTHIYNLVKNWNNIVSANDFKKDQQLQIWSFRVHHNLYFLLC</sequence>
<keyword evidence="4" id="KW-0804">Transcription</keyword>
<comment type="caution">
    <text evidence="7">The sequence shown here is derived from an EMBL/GenBank/DDBJ whole genome shotgun (WGS) entry which is preliminary data.</text>
</comment>
<dbReference type="AlphaFoldDB" id="A0AAN9R777"/>
<keyword evidence="2" id="KW-0805">Transcription regulation</keyword>
<dbReference type="GO" id="GO:0003677">
    <property type="term" value="F:DNA binding"/>
    <property type="evidence" value="ECO:0007669"/>
    <property type="project" value="UniProtKB-KW"/>
</dbReference>
<keyword evidence="3" id="KW-0238">DNA-binding</keyword>
<dbReference type="SUPFAM" id="SSF101936">
    <property type="entry name" value="DNA-binding pseudobarrel domain"/>
    <property type="match status" value="1"/>
</dbReference>
<dbReference type="EMBL" id="JAYMYQ010000001">
    <property type="protein sequence ID" value="KAK7360409.1"/>
    <property type="molecule type" value="Genomic_DNA"/>
</dbReference>
<name>A0AAN9R777_CANGL</name>
<evidence type="ECO:0000256" key="2">
    <source>
        <dbReference type="ARBA" id="ARBA00023015"/>
    </source>
</evidence>
<comment type="subcellular location">
    <subcellularLocation>
        <location evidence="1">Nucleus</location>
    </subcellularLocation>
</comment>
<dbReference type="PANTHER" id="PTHR31541">
    <property type="entry name" value="B3 DOMAIN PLANT PROTEIN-RELATED"/>
    <property type="match status" value="1"/>
</dbReference>
<evidence type="ECO:0000256" key="4">
    <source>
        <dbReference type="ARBA" id="ARBA00023163"/>
    </source>
</evidence>
<reference evidence="7 8" key="1">
    <citation type="submission" date="2024-01" db="EMBL/GenBank/DDBJ databases">
        <title>The genomes of 5 underutilized Papilionoideae crops provide insights into root nodulation and disease resistanc.</title>
        <authorList>
            <person name="Jiang F."/>
        </authorList>
    </citation>
    <scope>NUCLEOTIDE SEQUENCE [LARGE SCALE GENOMIC DNA]</scope>
    <source>
        <strain evidence="7">LVBAO_FW01</strain>
        <tissue evidence="7">Leaves</tissue>
    </source>
</reference>
<dbReference type="PANTHER" id="PTHR31541:SF33">
    <property type="entry name" value="DUF313 DOMAIN PROTEIN"/>
    <property type="match status" value="1"/>
</dbReference>
<dbReference type="GO" id="GO:0005634">
    <property type="term" value="C:nucleus"/>
    <property type="evidence" value="ECO:0007669"/>
    <property type="project" value="UniProtKB-SubCell"/>
</dbReference>
<dbReference type="InterPro" id="IPR015300">
    <property type="entry name" value="DNA-bd_pseudobarrel_sf"/>
</dbReference>
<evidence type="ECO:0000256" key="1">
    <source>
        <dbReference type="ARBA" id="ARBA00004123"/>
    </source>
</evidence>
<feature type="compositionally biased region" description="Basic and acidic residues" evidence="6">
    <location>
        <begin position="84"/>
        <end position="105"/>
    </location>
</feature>
<evidence type="ECO:0000256" key="6">
    <source>
        <dbReference type="SAM" id="MobiDB-lite"/>
    </source>
</evidence>
<dbReference type="Gene3D" id="2.40.330.10">
    <property type="entry name" value="DNA-binding pseudobarrel domain"/>
    <property type="match status" value="1"/>
</dbReference>
<dbReference type="Pfam" id="PF03754">
    <property type="entry name" value="At2g31720-like"/>
    <property type="match status" value="1"/>
</dbReference>
<gene>
    <name evidence="7" type="ORF">VNO77_02401</name>
</gene>
<keyword evidence="5" id="KW-0539">Nucleus</keyword>